<dbReference type="AlphaFoldDB" id="A0A1X6MPG4"/>
<organism evidence="1 2">
    <name type="scientific">Postia placenta MAD-698-R-SB12</name>
    <dbReference type="NCBI Taxonomy" id="670580"/>
    <lineage>
        <taxon>Eukaryota</taxon>
        <taxon>Fungi</taxon>
        <taxon>Dikarya</taxon>
        <taxon>Basidiomycota</taxon>
        <taxon>Agaricomycotina</taxon>
        <taxon>Agaricomycetes</taxon>
        <taxon>Polyporales</taxon>
        <taxon>Adustoporiaceae</taxon>
        <taxon>Rhodonia</taxon>
    </lineage>
</organism>
<keyword evidence="2" id="KW-1185">Reference proteome</keyword>
<dbReference type="GeneID" id="36331713"/>
<gene>
    <name evidence="1" type="ORF">POSPLADRAFT_1153693</name>
</gene>
<accession>A0A1X6MPG4</accession>
<proteinExistence type="predicted"/>
<evidence type="ECO:0000313" key="1">
    <source>
        <dbReference type="EMBL" id="OSX58304.1"/>
    </source>
</evidence>
<dbReference type="Proteomes" id="UP000194127">
    <property type="component" value="Unassembled WGS sequence"/>
</dbReference>
<name>A0A1X6MPG4_9APHY</name>
<dbReference type="RefSeq" id="XP_024335098.1">
    <property type="nucleotide sequence ID" value="XM_024486764.1"/>
</dbReference>
<evidence type="ECO:0000313" key="2">
    <source>
        <dbReference type="Proteomes" id="UP000194127"/>
    </source>
</evidence>
<dbReference type="EMBL" id="KZ110605">
    <property type="protein sequence ID" value="OSX58304.1"/>
    <property type="molecule type" value="Genomic_DNA"/>
</dbReference>
<dbReference type="OrthoDB" id="10275170at2759"/>
<reference evidence="1 2" key="1">
    <citation type="submission" date="2017-04" db="EMBL/GenBank/DDBJ databases">
        <title>Genome Sequence of the Model Brown-Rot Fungus Postia placenta SB12.</title>
        <authorList>
            <consortium name="DOE Joint Genome Institute"/>
            <person name="Gaskell J."/>
            <person name="Kersten P."/>
            <person name="Larrondo L.F."/>
            <person name="Canessa P."/>
            <person name="Martinez D."/>
            <person name="Hibbett D."/>
            <person name="Schmoll M."/>
            <person name="Kubicek C.P."/>
            <person name="Martinez A.T."/>
            <person name="Yadav J."/>
            <person name="Master E."/>
            <person name="Magnuson J.K."/>
            <person name="James T."/>
            <person name="Yaver D."/>
            <person name="Berka R."/>
            <person name="Labutti K."/>
            <person name="Lipzen A."/>
            <person name="Aerts A."/>
            <person name="Barry K."/>
            <person name="Henrissat B."/>
            <person name="Blanchette R."/>
            <person name="Grigoriev I."/>
            <person name="Cullen D."/>
        </authorList>
    </citation>
    <scope>NUCLEOTIDE SEQUENCE [LARGE SCALE GENOMIC DNA]</scope>
    <source>
        <strain evidence="1 2">MAD-698-R-SB12</strain>
    </source>
</reference>
<sequence>MAESESLLAPKQQEDYAVESQFFGWLVTLDKVADIDLRIDCNPLTHEDTDLAQKAACGGALTWKLKQLTNINTIRVRSAYADYDVDRALKNSVFDAVEVISCYERGILWPPTRAQYDELLSILKEFGIEEVSGRWFVQRDVGLAVTKKYGIK</sequence>
<protein>
    <submittedName>
        <fullName evidence="1">Uncharacterized protein</fullName>
    </submittedName>
</protein>